<feature type="region of interest" description="Disordered" evidence="3">
    <location>
        <begin position="1"/>
        <end position="43"/>
    </location>
</feature>
<feature type="region of interest" description="Disordered" evidence="3">
    <location>
        <begin position="123"/>
        <end position="166"/>
    </location>
</feature>
<feature type="compositionally biased region" description="Polar residues" evidence="3">
    <location>
        <begin position="149"/>
        <end position="158"/>
    </location>
</feature>
<evidence type="ECO:0000313" key="6">
    <source>
        <dbReference type="Proteomes" id="UP001143981"/>
    </source>
</evidence>
<dbReference type="GO" id="GO:0003700">
    <property type="term" value="F:DNA-binding transcription factor activity"/>
    <property type="evidence" value="ECO:0007669"/>
    <property type="project" value="TreeGrafter"/>
</dbReference>
<feature type="domain" description="BHLH" evidence="4">
    <location>
        <begin position="236"/>
        <end position="287"/>
    </location>
</feature>
<dbReference type="Gene3D" id="4.10.280.10">
    <property type="entry name" value="Helix-loop-helix DNA-binding domain"/>
    <property type="match status" value="1"/>
</dbReference>
<comment type="caution">
    <text evidence="5">The sequence shown here is derived from an EMBL/GenBank/DDBJ whole genome shotgun (WGS) entry which is preliminary data.</text>
</comment>
<keyword evidence="2" id="KW-0539">Nucleus</keyword>
<keyword evidence="6" id="KW-1185">Reference proteome</keyword>
<evidence type="ECO:0000256" key="3">
    <source>
        <dbReference type="SAM" id="MobiDB-lite"/>
    </source>
</evidence>
<proteinExistence type="predicted"/>
<accession>A0A9W8D1C6</accession>
<name>A0A9W8D1C6_9FUNG</name>
<sequence>MERRVSLPSFDQIAGALPRPVPPTHRSIPYEPPPPPPPLPHQGLVYSPALDGSRAYRPAGPYFALDTQHGHGHTSSYSLPQQHHLRLASASMPPPPPTAKPYDRLQAPKVLYGARGGLISISHSPSNNVHAGARSAAADPMQQHGEAASPSTLTQQSIPHHAPARSPADIPIAQYHFRAAPFPAHEPAMPRLACDMDEDDDNDGDDNDSIADNDDARGPLDKAAAATADGVVSSAKLRTIHKLAERRRRREMKALFDALRRCLPIDKTIRVSKWETLKKAIEVISGQETEIRMLRMHLDSAKALPTGNTLP</sequence>
<dbReference type="EMBL" id="JANBOI010000001">
    <property type="protein sequence ID" value="KAJ1736220.1"/>
    <property type="molecule type" value="Genomic_DNA"/>
</dbReference>
<feature type="region of interest" description="Disordered" evidence="3">
    <location>
        <begin position="192"/>
        <end position="218"/>
    </location>
</feature>
<dbReference type="SUPFAM" id="SSF47459">
    <property type="entry name" value="HLH, helix-loop-helix DNA-binding domain"/>
    <property type="match status" value="1"/>
</dbReference>
<dbReference type="SMART" id="SM00353">
    <property type="entry name" value="HLH"/>
    <property type="match status" value="1"/>
</dbReference>
<dbReference type="InterPro" id="IPR036638">
    <property type="entry name" value="HLH_DNA-bd_sf"/>
</dbReference>
<dbReference type="PROSITE" id="PS50888">
    <property type="entry name" value="BHLH"/>
    <property type="match status" value="1"/>
</dbReference>
<dbReference type="GO" id="GO:0003677">
    <property type="term" value="F:DNA binding"/>
    <property type="evidence" value="ECO:0007669"/>
    <property type="project" value="UniProtKB-KW"/>
</dbReference>
<reference evidence="5" key="1">
    <citation type="submission" date="2022-07" db="EMBL/GenBank/DDBJ databases">
        <title>Phylogenomic reconstructions and comparative analyses of Kickxellomycotina fungi.</title>
        <authorList>
            <person name="Reynolds N.K."/>
            <person name="Stajich J.E."/>
            <person name="Barry K."/>
            <person name="Grigoriev I.V."/>
            <person name="Crous P."/>
            <person name="Smith M.E."/>
        </authorList>
    </citation>
    <scope>NUCLEOTIDE SEQUENCE</scope>
    <source>
        <strain evidence="5">BCRC 34381</strain>
    </source>
</reference>
<organism evidence="5 6">
    <name type="scientific">Coemansia biformis</name>
    <dbReference type="NCBI Taxonomy" id="1286918"/>
    <lineage>
        <taxon>Eukaryota</taxon>
        <taxon>Fungi</taxon>
        <taxon>Fungi incertae sedis</taxon>
        <taxon>Zoopagomycota</taxon>
        <taxon>Kickxellomycotina</taxon>
        <taxon>Kickxellomycetes</taxon>
        <taxon>Kickxellales</taxon>
        <taxon>Kickxellaceae</taxon>
        <taxon>Coemansia</taxon>
    </lineage>
</organism>
<evidence type="ECO:0000313" key="5">
    <source>
        <dbReference type="EMBL" id="KAJ1736220.1"/>
    </source>
</evidence>
<dbReference type="InterPro" id="IPR011598">
    <property type="entry name" value="bHLH_dom"/>
</dbReference>
<evidence type="ECO:0000256" key="2">
    <source>
        <dbReference type="ARBA" id="ARBA00023242"/>
    </source>
</evidence>
<feature type="compositionally biased region" description="Pro residues" evidence="3">
    <location>
        <begin position="30"/>
        <end position="40"/>
    </location>
</feature>
<keyword evidence="1" id="KW-0238">DNA-binding</keyword>
<dbReference type="GO" id="GO:0046983">
    <property type="term" value="F:protein dimerization activity"/>
    <property type="evidence" value="ECO:0007669"/>
    <property type="project" value="InterPro"/>
</dbReference>
<dbReference type="Proteomes" id="UP001143981">
    <property type="component" value="Unassembled WGS sequence"/>
</dbReference>
<evidence type="ECO:0000259" key="4">
    <source>
        <dbReference type="PROSITE" id="PS50888"/>
    </source>
</evidence>
<dbReference type="PANTHER" id="PTHR10328">
    <property type="entry name" value="PROTEIN MAX MYC-ASSOCIATED FACTOR X"/>
    <property type="match status" value="1"/>
</dbReference>
<dbReference type="GO" id="GO:0090575">
    <property type="term" value="C:RNA polymerase II transcription regulator complex"/>
    <property type="evidence" value="ECO:0007669"/>
    <property type="project" value="TreeGrafter"/>
</dbReference>
<dbReference type="GO" id="GO:0045944">
    <property type="term" value="P:positive regulation of transcription by RNA polymerase II"/>
    <property type="evidence" value="ECO:0007669"/>
    <property type="project" value="TreeGrafter"/>
</dbReference>
<gene>
    <name evidence="5" type="ORF">LPJ61_000004</name>
</gene>
<dbReference type="Pfam" id="PF00010">
    <property type="entry name" value="HLH"/>
    <property type="match status" value="1"/>
</dbReference>
<dbReference type="AlphaFoldDB" id="A0A9W8D1C6"/>
<dbReference type="OrthoDB" id="8964853at2759"/>
<feature type="compositionally biased region" description="Acidic residues" evidence="3">
    <location>
        <begin position="195"/>
        <end position="213"/>
    </location>
</feature>
<protein>
    <recommendedName>
        <fullName evidence="4">BHLH domain-containing protein</fullName>
    </recommendedName>
</protein>
<dbReference type="PANTHER" id="PTHR10328:SF15">
    <property type="entry name" value="BHLH TRANSCRIPTION FACTOR"/>
    <property type="match status" value="1"/>
</dbReference>
<evidence type="ECO:0000256" key="1">
    <source>
        <dbReference type="ARBA" id="ARBA00023125"/>
    </source>
</evidence>